<proteinExistence type="inferred from homology"/>
<name>A0ABW1ABD6_9ACTN</name>
<keyword evidence="5" id="KW-1185">Reference proteome</keyword>
<comment type="similarity">
    <text evidence="1">Belongs to the short-chain dehydrogenases/reductases (SDR) family.</text>
</comment>
<dbReference type="PANTHER" id="PTHR43658:SF8">
    <property type="entry name" value="17-BETA-HYDROXYSTEROID DEHYDROGENASE 14-RELATED"/>
    <property type="match status" value="1"/>
</dbReference>
<organism evidence="4 5">
    <name type="scientific">Actinomadura rugatobispora</name>
    <dbReference type="NCBI Taxonomy" id="1994"/>
    <lineage>
        <taxon>Bacteria</taxon>
        <taxon>Bacillati</taxon>
        <taxon>Actinomycetota</taxon>
        <taxon>Actinomycetes</taxon>
        <taxon>Streptosporangiales</taxon>
        <taxon>Thermomonosporaceae</taxon>
        <taxon>Actinomadura</taxon>
    </lineage>
</organism>
<gene>
    <name evidence="4" type="ORF">ACFPZN_40470</name>
</gene>
<dbReference type="InterPro" id="IPR020904">
    <property type="entry name" value="Sc_DH/Rdtase_CS"/>
</dbReference>
<keyword evidence="2" id="KW-0560">Oxidoreductase</keyword>
<accession>A0ABW1ABD6</accession>
<dbReference type="EMBL" id="JBHSON010000077">
    <property type="protein sequence ID" value="MFC5751922.1"/>
    <property type="molecule type" value="Genomic_DNA"/>
</dbReference>
<dbReference type="PANTHER" id="PTHR43658">
    <property type="entry name" value="SHORT-CHAIN DEHYDROGENASE/REDUCTASE"/>
    <property type="match status" value="1"/>
</dbReference>
<evidence type="ECO:0000259" key="3">
    <source>
        <dbReference type="SMART" id="SM00822"/>
    </source>
</evidence>
<evidence type="ECO:0000256" key="2">
    <source>
        <dbReference type="ARBA" id="ARBA00023002"/>
    </source>
</evidence>
<protein>
    <submittedName>
        <fullName evidence="4">SDR family NAD(P)-dependent oxidoreductase</fullName>
    </submittedName>
</protein>
<dbReference type="Gene3D" id="3.40.50.720">
    <property type="entry name" value="NAD(P)-binding Rossmann-like Domain"/>
    <property type="match status" value="1"/>
</dbReference>
<evidence type="ECO:0000256" key="1">
    <source>
        <dbReference type="ARBA" id="ARBA00006484"/>
    </source>
</evidence>
<sequence length="252" mass="26459">MELQGVSAVVTGGASGLGLATVRRLLERGAKVTVVDREPDRPGLGLDGRARLVTADVTAAGDVERAIEAARADGPVRVLVHCAGRGSDRLRIVDRSHAAGDLDVFAEVVHTNLVGTYNVLRLVAAEMSRNEPVGGCRGACVLTSSIAAFEGQIGQTSYSASKAGVHAMTLVAARDLARYGIRVNTIAPGTFDTAMLGRLRPELRADLVSAIPYPARLGDPAEFGRMAVGVLENDYLNGETIRLDGAMRMAAR</sequence>
<dbReference type="SMART" id="SM00822">
    <property type="entry name" value="PKS_KR"/>
    <property type="match status" value="1"/>
</dbReference>
<evidence type="ECO:0000313" key="5">
    <source>
        <dbReference type="Proteomes" id="UP001596074"/>
    </source>
</evidence>
<dbReference type="InterPro" id="IPR036291">
    <property type="entry name" value="NAD(P)-bd_dom_sf"/>
</dbReference>
<comment type="caution">
    <text evidence="4">The sequence shown here is derived from an EMBL/GenBank/DDBJ whole genome shotgun (WGS) entry which is preliminary data.</text>
</comment>
<dbReference type="Proteomes" id="UP001596074">
    <property type="component" value="Unassembled WGS sequence"/>
</dbReference>
<evidence type="ECO:0000313" key="4">
    <source>
        <dbReference type="EMBL" id="MFC5751922.1"/>
    </source>
</evidence>
<reference evidence="5" key="1">
    <citation type="journal article" date="2019" name="Int. J. Syst. Evol. Microbiol.">
        <title>The Global Catalogue of Microorganisms (GCM) 10K type strain sequencing project: providing services to taxonomists for standard genome sequencing and annotation.</title>
        <authorList>
            <consortium name="The Broad Institute Genomics Platform"/>
            <consortium name="The Broad Institute Genome Sequencing Center for Infectious Disease"/>
            <person name="Wu L."/>
            <person name="Ma J."/>
        </authorList>
    </citation>
    <scope>NUCLEOTIDE SEQUENCE [LARGE SCALE GENOMIC DNA]</scope>
    <source>
        <strain evidence="5">KCTC 42087</strain>
    </source>
</reference>
<dbReference type="InterPro" id="IPR002347">
    <property type="entry name" value="SDR_fam"/>
</dbReference>
<dbReference type="SUPFAM" id="SSF51735">
    <property type="entry name" value="NAD(P)-binding Rossmann-fold domains"/>
    <property type="match status" value="1"/>
</dbReference>
<dbReference type="PROSITE" id="PS00061">
    <property type="entry name" value="ADH_SHORT"/>
    <property type="match status" value="1"/>
</dbReference>
<dbReference type="PRINTS" id="PR00081">
    <property type="entry name" value="GDHRDH"/>
</dbReference>
<dbReference type="InterPro" id="IPR057326">
    <property type="entry name" value="KR_dom"/>
</dbReference>
<dbReference type="RefSeq" id="WP_378287884.1">
    <property type="nucleotide sequence ID" value="NZ_JBHSON010000077.1"/>
</dbReference>
<dbReference type="Pfam" id="PF00106">
    <property type="entry name" value="adh_short"/>
    <property type="match status" value="1"/>
</dbReference>
<feature type="domain" description="Ketoreductase" evidence="3">
    <location>
        <begin position="6"/>
        <end position="189"/>
    </location>
</feature>